<feature type="binding site" evidence="2">
    <location>
        <position position="45"/>
    </location>
    <ligand>
        <name>Mg(2+)</name>
        <dbReference type="ChEBI" id="CHEBI:18420"/>
        <label>2</label>
    </ligand>
</feature>
<evidence type="ECO:0000313" key="6">
    <source>
        <dbReference type="Proteomes" id="UP000700248"/>
    </source>
</evidence>
<keyword evidence="2" id="KW-0547">Nucleotide-binding</keyword>
<dbReference type="SUPFAM" id="SSF55326">
    <property type="entry name" value="PurM N-terminal domain-like"/>
    <property type="match status" value="1"/>
</dbReference>
<keyword evidence="1 2" id="KW-0784">Thiamine biosynthesis</keyword>
<dbReference type="InterPro" id="IPR006283">
    <property type="entry name" value="ThiL-like"/>
</dbReference>
<dbReference type="RefSeq" id="WP_276830014.1">
    <property type="nucleotide sequence ID" value="NZ_DYTQ01000021.1"/>
</dbReference>
<comment type="function">
    <text evidence="2">Catalyzes the ATP-dependent phosphorylation of thiamine-monophosphate (TMP) to form thiamine-pyrophosphate (TPP), the active form of vitamin B1.</text>
</comment>
<feature type="binding site" evidence="2">
    <location>
        <position position="52"/>
    </location>
    <ligand>
        <name>substrate</name>
    </ligand>
</feature>
<evidence type="ECO:0000256" key="1">
    <source>
        <dbReference type="ARBA" id="ARBA00022977"/>
    </source>
</evidence>
<dbReference type="Gene3D" id="3.30.1330.10">
    <property type="entry name" value="PurM-like, N-terminal domain"/>
    <property type="match status" value="1"/>
</dbReference>
<feature type="domain" description="PurM-like C-terminal" evidence="4">
    <location>
        <begin position="150"/>
        <end position="300"/>
    </location>
</feature>
<evidence type="ECO:0000259" key="3">
    <source>
        <dbReference type="Pfam" id="PF00586"/>
    </source>
</evidence>
<dbReference type="GO" id="GO:0009229">
    <property type="term" value="P:thiamine diphosphate biosynthetic process"/>
    <property type="evidence" value="ECO:0007669"/>
    <property type="project" value="UniProtKB-UniRule"/>
</dbReference>
<comment type="miscellaneous">
    <text evidence="2">Reaction mechanism of ThiL seems to utilize a direct, inline transfer of the gamma-phosphate of ATP to TMP rather than a phosphorylated enzyme intermediate.</text>
</comment>
<evidence type="ECO:0000313" key="5">
    <source>
        <dbReference type="EMBL" id="HJH23178.1"/>
    </source>
</evidence>
<feature type="binding site" evidence="2">
    <location>
        <position position="211"/>
    </location>
    <ligand>
        <name>Mg(2+)</name>
        <dbReference type="ChEBI" id="CHEBI:18420"/>
        <label>3</label>
    </ligand>
</feature>
<keyword evidence="2 5" id="KW-0808">Transferase</keyword>
<name>A0A9D3A9J7_9BURK</name>
<dbReference type="AlphaFoldDB" id="A0A9D3A9J7"/>
<dbReference type="Proteomes" id="UP000700248">
    <property type="component" value="Unassembled WGS sequence"/>
</dbReference>
<dbReference type="PANTHER" id="PTHR30270">
    <property type="entry name" value="THIAMINE-MONOPHOSPHATE KINASE"/>
    <property type="match status" value="1"/>
</dbReference>
<feature type="binding site" evidence="2">
    <location>
        <position position="146"/>
    </location>
    <ligand>
        <name>ATP</name>
        <dbReference type="ChEBI" id="CHEBI:30616"/>
    </ligand>
</feature>
<feature type="binding site" evidence="2">
    <location>
        <position position="28"/>
    </location>
    <ligand>
        <name>Mg(2+)</name>
        <dbReference type="ChEBI" id="CHEBI:18420"/>
        <label>4</label>
    </ligand>
</feature>
<evidence type="ECO:0000259" key="4">
    <source>
        <dbReference type="Pfam" id="PF02769"/>
    </source>
</evidence>
<dbReference type="HAMAP" id="MF_02128">
    <property type="entry name" value="TMP_kinase"/>
    <property type="match status" value="1"/>
</dbReference>
<feature type="binding site" evidence="2">
    <location>
        <position position="261"/>
    </location>
    <ligand>
        <name>substrate</name>
    </ligand>
</feature>
<dbReference type="PIRSF" id="PIRSF005303">
    <property type="entry name" value="Thiam_monoph_kin"/>
    <property type="match status" value="1"/>
</dbReference>
<dbReference type="NCBIfam" id="TIGR01379">
    <property type="entry name" value="thiL"/>
    <property type="match status" value="1"/>
</dbReference>
<comment type="catalytic activity">
    <reaction evidence="2">
        <text>thiamine phosphate + ATP = thiamine diphosphate + ADP</text>
        <dbReference type="Rhea" id="RHEA:15913"/>
        <dbReference type="ChEBI" id="CHEBI:30616"/>
        <dbReference type="ChEBI" id="CHEBI:37575"/>
        <dbReference type="ChEBI" id="CHEBI:58937"/>
        <dbReference type="ChEBI" id="CHEBI:456216"/>
        <dbReference type="EC" id="2.7.4.16"/>
    </reaction>
</comment>
<comment type="caution">
    <text evidence="5">The sequence shown here is derived from an EMBL/GenBank/DDBJ whole genome shotgun (WGS) entry which is preliminary data.</text>
</comment>
<protein>
    <recommendedName>
        <fullName evidence="2">Thiamine-monophosphate kinase</fullName>
        <shortName evidence="2">TMP kinase</shortName>
        <shortName evidence="2">Thiamine-phosphate kinase</shortName>
        <ecNumber evidence="2">2.7.4.16</ecNumber>
    </recommendedName>
</protein>
<comment type="caution">
    <text evidence="2">Lacks conserved residue(s) required for the propagation of feature annotation.</text>
</comment>
<gene>
    <name evidence="2 5" type="primary">thiL</name>
    <name evidence="5" type="ORF">K8U84_01340</name>
</gene>
<feature type="binding site" evidence="2">
    <location>
        <position position="28"/>
    </location>
    <ligand>
        <name>Mg(2+)</name>
        <dbReference type="ChEBI" id="CHEBI:18420"/>
        <label>3</label>
    </ligand>
</feature>
<dbReference type="InterPro" id="IPR016188">
    <property type="entry name" value="PurM-like_N"/>
</dbReference>
<dbReference type="InterPro" id="IPR036921">
    <property type="entry name" value="PurM-like_N_sf"/>
</dbReference>
<dbReference type="Gene3D" id="3.90.650.10">
    <property type="entry name" value="PurM-like C-terminal domain"/>
    <property type="match status" value="1"/>
</dbReference>
<keyword evidence="2" id="KW-0460">Magnesium</keyword>
<dbReference type="GO" id="GO:0000287">
    <property type="term" value="F:magnesium ion binding"/>
    <property type="evidence" value="ECO:0007669"/>
    <property type="project" value="UniProtKB-UniRule"/>
</dbReference>
<dbReference type="Pfam" id="PF02769">
    <property type="entry name" value="AIRS_C"/>
    <property type="match status" value="1"/>
</dbReference>
<feature type="binding site" evidence="2">
    <location>
        <position position="120"/>
    </location>
    <ligand>
        <name>Mg(2+)</name>
        <dbReference type="ChEBI" id="CHEBI:18420"/>
        <label>1</label>
    </ligand>
</feature>
<feature type="binding site" evidence="2">
    <location>
        <position position="213"/>
    </location>
    <ligand>
        <name>ATP</name>
        <dbReference type="ChEBI" id="CHEBI:30616"/>
    </ligand>
</feature>
<feature type="binding site" evidence="2">
    <location>
        <position position="43"/>
    </location>
    <ligand>
        <name>Mg(2+)</name>
        <dbReference type="ChEBI" id="CHEBI:18420"/>
        <label>4</label>
    </ligand>
</feature>
<accession>A0A9D3A9J7</accession>
<dbReference type="CDD" id="cd02194">
    <property type="entry name" value="ThiL"/>
    <property type="match status" value="1"/>
</dbReference>
<keyword evidence="2" id="KW-0067">ATP-binding</keyword>
<evidence type="ECO:0000256" key="2">
    <source>
        <dbReference type="HAMAP-Rule" id="MF_02128"/>
    </source>
</evidence>
<comment type="similarity">
    <text evidence="2">Belongs to the thiamine-monophosphate kinase family.</text>
</comment>
<feature type="binding site" evidence="2">
    <location>
        <position position="214"/>
    </location>
    <ligand>
        <name>Mg(2+)</name>
        <dbReference type="ChEBI" id="CHEBI:18420"/>
        <label>5</label>
    </ligand>
</feature>
<feature type="binding site" evidence="2">
    <location>
        <position position="73"/>
    </location>
    <ligand>
        <name>Mg(2+)</name>
        <dbReference type="ChEBI" id="CHEBI:18420"/>
        <label>3</label>
    </ligand>
</feature>
<comment type="pathway">
    <text evidence="2">Cofactor biosynthesis; thiamine diphosphate biosynthesis; thiamine diphosphate from thiamine phosphate: step 1/1.</text>
</comment>
<sequence>MAALSEFSLIKTYFNQAAPEGYLGIGDDCALFGVQPGYQLAVSTDTLIEGRHFFSDVDPYQLGHKALAVNLSDLAAMGAKPTGCVLALALPSVQESWLQAFSAGFYDLAKQAHCPLIGGDTTRSHADIVLTVTVFGQVPMAQALRRDVARVGDEIWLTGTLGAPDLALRYLSQHLAHDPQRLASSRPLLEQPNPPIHFAPQLLGYAHAAIDISDGLLQDLGHVLTASHCGAELDWERLPIHSALQGLSPELQQQCVLTGGDVFQLCFTAPAEHRAYLLELATQCSIQLSRIGHITHQQTGLVVYHQGKALDLPQRAGFDHFLL</sequence>
<dbReference type="EC" id="2.7.4.16" evidence="2"/>
<reference evidence="5" key="2">
    <citation type="submission" date="2021-09" db="EMBL/GenBank/DDBJ databases">
        <authorList>
            <person name="Gilroy R."/>
        </authorList>
    </citation>
    <scope>NUCLEOTIDE SEQUENCE</scope>
    <source>
        <strain evidence="5">CHK175-13533</strain>
    </source>
</reference>
<keyword evidence="2" id="KW-0479">Metal-binding</keyword>
<keyword evidence="2 5" id="KW-0418">Kinase</keyword>
<feature type="domain" description="PurM-like N-terminal" evidence="3">
    <location>
        <begin position="26"/>
        <end position="138"/>
    </location>
</feature>
<feature type="binding site" evidence="2">
    <location>
        <position position="73"/>
    </location>
    <ligand>
        <name>Mg(2+)</name>
        <dbReference type="ChEBI" id="CHEBI:18420"/>
        <label>2</label>
    </ligand>
</feature>
<feature type="binding site" evidence="2">
    <location>
        <position position="318"/>
    </location>
    <ligand>
        <name>substrate</name>
    </ligand>
</feature>
<feature type="binding site" evidence="2">
    <location>
        <position position="45"/>
    </location>
    <ligand>
        <name>Mg(2+)</name>
        <dbReference type="ChEBI" id="CHEBI:18420"/>
        <label>1</label>
    </ligand>
</feature>
<feature type="binding site" evidence="2">
    <location>
        <position position="73"/>
    </location>
    <ligand>
        <name>Mg(2+)</name>
        <dbReference type="ChEBI" id="CHEBI:18420"/>
        <label>4</label>
    </ligand>
</feature>
<dbReference type="GO" id="GO:0009030">
    <property type="term" value="F:thiamine-phosphate kinase activity"/>
    <property type="evidence" value="ECO:0007669"/>
    <property type="project" value="UniProtKB-UniRule"/>
</dbReference>
<dbReference type="GO" id="GO:0009228">
    <property type="term" value="P:thiamine biosynthetic process"/>
    <property type="evidence" value="ECO:0007669"/>
    <property type="project" value="UniProtKB-KW"/>
</dbReference>
<dbReference type="InterPro" id="IPR010918">
    <property type="entry name" value="PurM-like_C_dom"/>
</dbReference>
<feature type="binding site" evidence="2">
    <location>
        <begin position="119"/>
        <end position="120"/>
    </location>
    <ligand>
        <name>ATP</name>
        <dbReference type="ChEBI" id="CHEBI:30616"/>
    </ligand>
</feature>
<dbReference type="InterPro" id="IPR036676">
    <property type="entry name" value="PurM-like_C_sf"/>
</dbReference>
<feature type="binding site" evidence="2">
    <location>
        <position position="44"/>
    </location>
    <ligand>
        <name>Mg(2+)</name>
        <dbReference type="ChEBI" id="CHEBI:18420"/>
        <label>1</label>
    </ligand>
</feature>
<dbReference type="GO" id="GO:0005524">
    <property type="term" value="F:ATP binding"/>
    <property type="evidence" value="ECO:0007669"/>
    <property type="project" value="UniProtKB-UniRule"/>
</dbReference>
<reference evidence="5" key="1">
    <citation type="journal article" date="2021" name="PeerJ">
        <title>Extensive microbial diversity within the chicken gut microbiome revealed by metagenomics and culture.</title>
        <authorList>
            <person name="Gilroy R."/>
            <person name="Ravi A."/>
            <person name="Getino M."/>
            <person name="Pursley I."/>
            <person name="Horton D.L."/>
            <person name="Alikhan N.F."/>
            <person name="Baker D."/>
            <person name="Gharbi K."/>
            <person name="Hall N."/>
            <person name="Watson M."/>
            <person name="Adriaenssens E.M."/>
            <person name="Foster-Nyarko E."/>
            <person name="Jarju S."/>
            <person name="Secka A."/>
            <person name="Antonio M."/>
            <person name="Oren A."/>
            <person name="Chaudhuri R.R."/>
            <person name="La Ragione R."/>
            <person name="Hildebrand F."/>
            <person name="Pallen M.J."/>
        </authorList>
    </citation>
    <scope>NUCLEOTIDE SEQUENCE</scope>
    <source>
        <strain evidence="5">CHK175-13533</strain>
    </source>
</reference>
<dbReference type="SUPFAM" id="SSF56042">
    <property type="entry name" value="PurM C-terminal domain-like"/>
    <property type="match status" value="1"/>
</dbReference>
<proteinExistence type="inferred from homology"/>
<dbReference type="PANTHER" id="PTHR30270:SF0">
    <property type="entry name" value="THIAMINE-MONOPHOSPHATE KINASE"/>
    <property type="match status" value="1"/>
</dbReference>
<dbReference type="EMBL" id="DYTQ01000021">
    <property type="protein sequence ID" value="HJH23178.1"/>
    <property type="molecule type" value="Genomic_DNA"/>
</dbReference>
<dbReference type="Pfam" id="PF00586">
    <property type="entry name" value="AIRS"/>
    <property type="match status" value="1"/>
</dbReference>
<organism evidence="5 6">
    <name type="scientific">Paenalcaligenes hominis</name>
    <dbReference type="NCBI Taxonomy" id="643674"/>
    <lineage>
        <taxon>Bacteria</taxon>
        <taxon>Pseudomonadati</taxon>
        <taxon>Pseudomonadota</taxon>
        <taxon>Betaproteobacteria</taxon>
        <taxon>Burkholderiales</taxon>
        <taxon>Alcaligenaceae</taxon>
        <taxon>Paenalcaligenes</taxon>
    </lineage>
</organism>